<keyword evidence="2" id="KW-0812">Transmembrane</keyword>
<keyword evidence="2" id="KW-1133">Transmembrane helix</keyword>
<name>A0A449BRV7_PLAVN</name>
<feature type="compositionally biased region" description="Polar residues" evidence="1">
    <location>
        <begin position="331"/>
        <end position="342"/>
    </location>
</feature>
<dbReference type="RefSeq" id="XP_037490407.1">
    <property type="nucleotide sequence ID" value="XM_037634294.1"/>
</dbReference>
<evidence type="ECO:0000313" key="4">
    <source>
        <dbReference type="Proteomes" id="UP000290582"/>
    </source>
</evidence>
<feature type="transmembrane region" description="Helical" evidence="2">
    <location>
        <begin position="660"/>
        <end position="680"/>
    </location>
</feature>
<dbReference type="InterPro" id="IPR006477">
    <property type="entry name" value="Yir_bir_cir"/>
</dbReference>
<dbReference type="EMBL" id="LR215065">
    <property type="protein sequence ID" value="VEV56200.1"/>
    <property type="molecule type" value="Genomic_DNA"/>
</dbReference>
<feature type="compositionally biased region" description="Basic and acidic residues" evidence="1">
    <location>
        <begin position="446"/>
        <end position="472"/>
    </location>
</feature>
<organism evidence="3 4">
    <name type="scientific">Plasmodium vinckei vinckei</name>
    <dbReference type="NCBI Taxonomy" id="54757"/>
    <lineage>
        <taxon>Eukaryota</taxon>
        <taxon>Sar</taxon>
        <taxon>Alveolata</taxon>
        <taxon>Apicomplexa</taxon>
        <taxon>Aconoidasida</taxon>
        <taxon>Haemosporida</taxon>
        <taxon>Plasmodiidae</taxon>
        <taxon>Plasmodium</taxon>
        <taxon>Plasmodium (Vinckeia)</taxon>
    </lineage>
</organism>
<feature type="compositionally biased region" description="Low complexity" evidence="1">
    <location>
        <begin position="287"/>
        <end position="304"/>
    </location>
</feature>
<keyword evidence="2" id="KW-0472">Membrane</keyword>
<evidence type="ECO:0000256" key="1">
    <source>
        <dbReference type="SAM" id="MobiDB-lite"/>
    </source>
</evidence>
<dbReference type="GeneID" id="59893026"/>
<feature type="compositionally biased region" description="Polar residues" evidence="1">
    <location>
        <begin position="506"/>
        <end position="525"/>
    </location>
</feature>
<feature type="compositionally biased region" description="Low complexity" evidence="1">
    <location>
        <begin position="480"/>
        <end position="495"/>
    </location>
</feature>
<feature type="compositionally biased region" description="Gly residues" evidence="1">
    <location>
        <begin position="526"/>
        <end position="536"/>
    </location>
</feature>
<evidence type="ECO:0000313" key="3">
    <source>
        <dbReference type="EMBL" id="VEV56200.1"/>
    </source>
</evidence>
<protein>
    <submittedName>
        <fullName evidence="3">CIR protein PIR protein</fullName>
    </submittedName>
</protein>
<feature type="compositionally biased region" description="Polar residues" evidence="1">
    <location>
        <begin position="622"/>
        <end position="636"/>
    </location>
</feature>
<feature type="region of interest" description="Disordered" evidence="1">
    <location>
        <begin position="256"/>
        <end position="645"/>
    </location>
</feature>
<feature type="compositionally biased region" description="Basic and acidic residues" evidence="1">
    <location>
        <begin position="270"/>
        <end position="286"/>
    </location>
</feature>
<evidence type="ECO:0000256" key="2">
    <source>
        <dbReference type="SAM" id="Phobius"/>
    </source>
</evidence>
<feature type="compositionally biased region" description="Basic and acidic residues" evidence="1">
    <location>
        <begin position="343"/>
        <end position="360"/>
    </location>
</feature>
<accession>A0A449BRV7</accession>
<reference evidence="3 4" key="1">
    <citation type="submission" date="2019-01" db="EMBL/GenBank/DDBJ databases">
        <authorList>
            <person name="Ramaprasad A."/>
        </authorList>
    </citation>
    <scope>NUCLEOTIDE SEQUENCE [LARGE SCALE GENOMIC DNA]</scope>
</reference>
<feature type="compositionally biased region" description="Polar residues" evidence="1">
    <location>
        <begin position="586"/>
        <end position="612"/>
    </location>
</feature>
<feature type="compositionally biased region" description="Polar residues" evidence="1">
    <location>
        <begin position="362"/>
        <end position="372"/>
    </location>
</feature>
<dbReference type="AlphaFoldDB" id="A0A449BRV7"/>
<feature type="transmembrane region" description="Helical" evidence="2">
    <location>
        <begin position="740"/>
        <end position="760"/>
    </location>
</feature>
<sequence>MDTKKMCKLFHEADSYFNGKDVNTQKINNEVTIKGYCNNGGCKTNEDGINALAAYIYMKFKGLIIIKTQHNNYDEYLLMWISDKLFKMYHESKGENKKKGFVYPITLNQAYEEYLDKYKQRWDFWVLLDMQQGLKGANLKYMSEFYKLLNNICKTIVDYKNKGVKSSQLSKYSKNCLNQYRILYMNIPKCKSYLDLLNKLKGIYDDFRSRSIKNTDSKNDLKTKLIKLTLGNGEEMKAVKGFKRYDFSNEQCKLPKKKKKIVSPPLQSSSKKEPPPLHDTKTKEPKLQLSPESAPQSSESQQTPTPLPTTPQVQKHDSPSTSPSPEKESSQLKLPNSPQSQEPKSDTSPKDQSIEQKDSGGDTENQKSPQNDLNKHDQTPVTNKGGSDDGEGVKDSEPEGSGSGSGDQGSNNGGSEDLNGGTSDTDKGPLNTGGGGNGELTGTNTEKGDSEDGLVDKVNEAGDIDNGKDVSKGGEGNVSGGDQKSPDGSGDSDSVSGGGAGGTNSVPGDQISNGSQGDENTSQQGTSGGSDHGTGNQGSSSHQGGDTGGDKRNQDGSDGTGGGVPTPNEPSSPLPKDLPQSPPGTPHTSLPSQNPKEQTNPVQSSQDPSGNKNSDKTDQQEAQKPVSNPVTKQENPGTELKGNGITGIDDGYVLKKYKKIVISIIVILIPITLTILYKYLSFGRRKELKKKTNMKKVINSIGGKKQIQIIIKSSSRKKQTKKSINSVHRKKPSLLNIYKIMQADPVPFINLFFLLIFFVYKRKSDFLEL</sequence>
<feature type="compositionally biased region" description="Low complexity" evidence="1">
    <location>
        <begin position="408"/>
        <end position="417"/>
    </location>
</feature>
<dbReference type="Pfam" id="PF06022">
    <property type="entry name" value="Cir_Bir_Yir"/>
    <property type="match status" value="1"/>
</dbReference>
<dbReference type="KEGG" id="pvv:PVVCY_0900080"/>
<proteinExistence type="predicted"/>
<gene>
    <name evidence="3" type="ORF">PVVCY_0900080</name>
</gene>
<dbReference type="VEuPathDB" id="PlasmoDB:PVVCY_0900080"/>
<dbReference type="Proteomes" id="UP000290582">
    <property type="component" value="Chromosome PVVCY_09"/>
</dbReference>
<dbReference type="OrthoDB" id="373277at2759"/>